<dbReference type="Gene3D" id="1.50.10.20">
    <property type="match status" value="1"/>
</dbReference>
<dbReference type="GO" id="GO:0005975">
    <property type="term" value="P:carbohydrate metabolic process"/>
    <property type="evidence" value="ECO:0007669"/>
    <property type="project" value="InterPro"/>
</dbReference>
<reference evidence="2 3" key="1">
    <citation type="journal article" date="2019" name="New Phytol.">
        <title>Comparative genomics reveals unique wood-decay strategies and fruiting body development in the Schizophyllaceae.</title>
        <authorList>
            <person name="Almasi E."/>
            <person name="Sahu N."/>
            <person name="Krizsan K."/>
            <person name="Balint B."/>
            <person name="Kovacs G.M."/>
            <person name="Kiss B."/>
            <person name="Cseklye J."/>
            <person name="Drula E."/>
            <person name="Henrissat B."/>
            <person name="Nagy I."/>
            <person name="Chovatia M."/>
            <person name="Adam C."/>
            <person name="LaButti K."/>
            <person name="Lipzen A."/>
            <person name="Riley R."/>
            <person name="Grigoriev I.V."/>
            <person name="Nagy L.G."/>
        </authorList>
    </citation>
    <scope>NUCLEOTIDE SEQUENCE [LARGE SCALE GENOMIC DNA]</scope>
    <source>
        <strain evidence="2 3">NL-1724</strain>
    </source>
</reference>
<protein>
    <submittedName>
        <fullName evidence="2">Glycoside hydrolase family 76 protein</fullName>
    </submittedName>
</protein>
<organism evidence="2 3">
    <name type="scientific">Schizophyllum amplum</name>
    <dbReference type="NCBI Taxonomy" id="97359"/>
    <lineage>
        <taxon>Eukaryota</taxon>
        <taxon>Fungi</taxon>
        <taxon>Dikarya</taxon>
        <taxon>Basidiomycota</taxon>
        <taxon>Agaricomycotina</taxon>
        <taxon>Agaricomycetes</taxon>
        <taxon>Agaricomycetidae</taxon>
        <taxon>Agaricales</taxon>
        <taxon>Schizophyllaceae</taxon>
        <taxon>Schizophyllum</taxon>
    </lineage>
</organism>
<proteinExistence type="predicted"/>
<evidence type="ECO:0000313" key="3">
    <source>
        <dbReference type="Proteomes" id="UP000320762"/>
    </source>
</evidence>
<dbReference type="InterPro" id="IPR053169">
    <property type="entry name" value="MUG_Protein"/>
</dbReference>
<dbReference type="Proteomes" id="UP000320762">
    <property type="component" value="Unassembled WGS sequence"/>
</dbReference>
<keyword evidence="1" id="KW-0732">Signal</keyword>
<dbReference type="PANTHER" id="PTHR47791:SF3">
    <property type="entry name" value="MEIOTICALLY UP-REGULATED GENE 191 PROTEIN"/>
    <property type="match status" value="1"/>
</dbReference>
<dbReference type="InterPro" id="IPR005198">
    <property type="entry name" value="Glyco_hydro_76"/>
</dbReference>
<evidence type="ECO:0000313" key="2">
    <source>
        <dbReference type="EMBL" id="TRM59648.1"/>
    </source>
</evidence>
<evidence type="ECO:0000256" key="1">
    <source>
        <dbReference type="SAM" id="SignalP"/>
    </source>
</evidence>
<dbReference type="AlphaFoldDB" id="A0A550C4D5"/>
<dbReference type="InterPro" id="IPR008928">
    <property type="entry name" value="6-hairpin_glycosidase_sf"/>
</dbReference>
<feature type="chain" id="PRO_5022214843" evidence="1">
    <location>
        <begin position="26"/>
        <end position="363"/>
    </location>
</feature>
<comment type="caution">
    <text evidence="2">The sequence shown here is derived from an EMBL/GenBank/DDBJ whole genome shotgun (WGS) entry which is preliminary data.</text>
</comment>
<dbReference type="STRING" id="97359.A0A550C4D5"/>
<dbReference type="OrthoDB" id="9984024at2759"/>
<dbReference type="Pfam" id="PF03663">
    <property type="entry name" value="Glyco_hydro_76"/>
    <property type="match status" value="1"/>
</dbReference>
<feature type="signal peptide" evidence="1">
    <location>
        <begin position="1"/>
        <end position="25"/>
    </location>
</feature>
<dbReference type="GO" id="GO:0016787">
    <property type="term" value="F:hydrolase activity"/>
    <property type="evidence" value="ECO:0007669"/>
    <property type="project" value="UniProtKB-KW"/>
</dbReference>
<dbReference type="PANTHER" id="PTHR47791">
    <property type="entry name" value="MEIOTICALLY UP-REGULATED GENE 191 PROTEIN"/>
    <property type="match status" value="1"/>
</dbReference>
<dbReference type="EMBL" id="VDMD01000027">
    <property type="protein sequence ID" value="TRM59648.1"/>
    <property type="molecule type" value="Genomic_DNA"/>
</dbReference>
<name>A0A550C4D5_9AGAR</name>
<keyword evidence="2" id="KW-0378">Hydrolase</keyword>
<keyword evidence="3" id="KW-1185">Reference proteome</keyword>
<dbReference type="SUPFAM" id="SSF48208">
    <property type="entry name" value="Six-hairpin glycosidases"/>
    <property type="match status" value="1"/>
</dbReference>
<accession>A0A550C4D5</accession>
<gene>
    <name evidence="2" type="ORF">BD626DRAFT_550181</name>
</gene>
<sequence length="363" mass="38885">MSHFSRLAALSLVSLSLSLASLSAAQDLGVPLSWRKFSNSRPVSEIVGISQGAIAYMFPQLNTANAQFDGIGYWQSGNVWASMANHDYRAGSTGYYSQVVPQLNNAFSLYENYDEWGAVTQDAANAGRISTKTPSFQGTCDGESMVGGVFWRAETGDMSINSVTTGLYLTLSAYLAEATGDAKYTDAAIRSANWIRNVNMRDDYIVLDSVVATDCSRSAAGWLFTYNSGKFIEGLNVLADVTGDASWKSLGAYVANAAMKTTAWQGSDGVITEGASPDSNNDGVGFKSILLRALDEAYNRRQGDNEALRILIHSYVCVQFNALLDLAATGYTYSSAWAGPPQGFTTWGQMAALDVLVAAIHAA</sequence>